<evidence type="ECO:0000313" key="1">
    <source>
        <dbReference type="EMBL" id="PNF31392.1"/>
    </source>
</evidence>
<keyword evidence="2" id="KW-1185">Reference proteome</keyword>
<protein>
    <submittedName>
        <fullName evidence="1">Uncharacterized protein</fullName>
    </submittedName>
</protein>
<dbReference type="InParanoid" id="A0A2J7QS29"/>
<gene>
    <name evidence="1" type="ORF">B7P43_G04057</name>
</gene>
<reference evidence="1 2" key="1">
    <citation type="submission" date="2017-12" db="EMBL/GenBank/DDBJ databases">
        <title>Hemimetabolous genomes reveal molecular basis of termite eusociality.</title>
        <authorList>
            <person name="Harrison M.C."/>
            <person name="Jongepier E."/>
            <person name="Robertson H.M."/>
            <person name="Arning N."/>
            <person name="Bitard-Feildel T."/>
            <person name="Chao H."/>
            <person name="Childers C.P."/>
            <person name="Dinh H."/>
            <person name="Doddapaneni H."/>
            <person name="Dugan S."/>
            <person name="Gowin J."/>
            <person name="Greiner C."/>
            <person name="Han Y."/>
            <person name="Hu H."/>
            <person name="Hughes D.S.T."/>
            <person name="Huylmans A.-K."/>
            <person name="Kemena C."/>
            <person name="Kremer L.P.M."/>
            <person name="Lee S.L."/>
            <person name="Lopez-Ezquerra A."/>
            <person name="Mallet L."/>
            <person name="Monroy-Kuhn J.M."/>
            <person name="Moser A."/>
            <person name="Murali S.C."/>
            <person name="Muzny D.M."/>
            <person name="Otani S."/>
            <person name="Piulachs M.-D."/>
            <person name="Poelchau M."/>
            <person name="Qu J."/>
            <person name="Schaub F."/>
            <person name="Wada-Katsumata A."/>
            <person name="Worley K.C."/>
            <person name="Xie Q."/>
            <person name="Ylla G."/>
            <person name="Poulsen M."/>
            <person name="Gibbs R.A."/>
            <person name="Schal C."/>
            <person name="Richards S."/>
            <person name="Belles X."/>
            <person name="Korb J."/>
            <person name="Bornberg-Bauer E."/>
        </authorList>
    </citation>
    <scope>NUCLEOTIDE SEQUENCE [LARGE SCALE GENOMIC DNA]</scope>
    <source>
        <tissue evidence="1">Whole body</tissue>
    </source>
</reference>
<dbReference type="AlphaFoldDB" id="A0A2J7QS29"/>
<accession>A0A2J7QS29</accession>
<dbReference type="Proteomes" id="UP000235965">
    <property type="component" value="Unassembled WGS sequence"/>
</dbReference>
<name>A0A2J7QS29_9NEOP</name>
<organism evidence="1 2">
    <name type="scientific">Cryptotermes secundus</name>
    <dbReference type="NCBI Taxonomy" id="105785"/>
    <lineage>
        <taxon>Eukaryota</taxon>
        <taxon>Metazoa</taxon>
        <taxon>Ecdysozoa</taxon>
        <taxon>Arthropoda</taxon>
        <taxon>Hexapoda</taxon>
        <taxon>Insecta</taxon>
        <taxon>Pterygota</taxon>
        <taxon>Neoptera</taxon>
        <taxon>Polyneoptera</taxon>
        <taxon>Dictyoptera</taxon>
        <taxon>Blattodea</taxon>
        <taxon>Blattoidea</taxon>
        <taxon>Termitoidae</taxon>
        <taxon>Kalotermitidae</taxon>
        <taxon>Cryptotermitinae</taxon>
        <taxon>Cryptotermes</taxon>
    </lineage>
</organism>
<dbReference type="EMBL" id="NEVH01011878">
    <property type="protein sequence ID" value="PNF31392.1"/>
    <property type="molecule type" value="Genomic_DNA"/>
</dbReference>
<comment type="caution">
    <text evidence="1">The sequence shown here is derived from an EMBL/GenBank/DDBJ whole genome shotgun (WGS) entry which is preliminary data.</text>
</comment>
<evidence type="ECO:0000313" key="2">
    <source>
        <dbReference type="Proteomes" id="UP000235965"/>
    </source>
</evidence>
<proteinExistence type="predicted"/>
<sequence length="87" mass="10017">SRHFRNRKRGYLKHKIDELAMNSKNKNIRDLYRTQLLNVHRVSAVRQTEMHTAEPLIPDPSPFEVEIAVANLKRYKSPGAGHGSRAV</sequence>
<feature type="non-terminal residue" evidence="1">
    <location>
        <position position="1"/>
    </location>
</feature>